<evidence type="ECO:0000259" key="6">
    <source>
        <dbReference type="Pfam" id="PF04055"/>
    </source>
</evidence>
<dbReference type="SFLD" id="SFLDG01386">
    <property type="entry name" value="main_SPASM_domain-containing"/>
    <property type="match status" value="1"/>
</dbReference>
<proteinExistence type="inferred from homology"/>
<dbReference type="Gene3D" id="3.20.20.70">
    <property type="entry name" value="Aldolase class I"/>
    <property type="match status" value="1"/>
</dbReference>
<evidence type="ECO:0000256" key="5">
    <source>
        <dbReference type="ARBA" id="ARBA00023601"/>
    </source>
</evidence>
<keyword evidence="3" id="KW-0408">Iron</keyword>
<keyword evidence="8" id="KW-1185">Reference proteome</keyword>
<dbReference type="Pfam" id="PF04055">
    <property type="entry name" value="Radical_SAM"/>
    <property type="match status" value="1"/>
</dbReference>
<gene>
    <name evidence="7" type="ORF">DCCM_4613</name>
</gene>
<comment type="caution">
    <text evidence="7">The sequence shown here is derived from an EMBL/GenBank/DDBJ whole genome shotgun (WGS) entry which is preliminary data.</text>
</comment>
<dbReference type="SFLD" id="SFLDS00029">
    <property type="entry name" value="Radical_SAM"/>
    <property type="match status" value="1"/>
</dbReference>
<dbReference type="InterPro" id="IPR023867">
    <property type="entry name" value="Sulphatase_maturase_rSAM"/>
</dbReference>
<dbReference type="GO" id="GO:0051536">
    <property type="term" value="F:iron-sulfur cluster binding"/>
    <property type="evidence" value="ECO:0007669"/>
    <property type="project" value="UniProtKB-KW"/>
</dbReference>
<keyword evidence="2" id="KW-0479">Metal-binding</keyword>
<dbReference type="SFLD" id="SFLDG01384">
    <property type="entry name" value="thioether_bond_formation_requi"/>
    <property type="match status" value="1"/>
</dbReference>
<dbReference type="PANTHER" id="PTHR43273">
    <property type="entry name" value="ANAEROBIC SULFATASE-MATURATING ENZYME HOMOLOG ASLB-RELATED"/>
    <property type="match status" value="1"/>
</dbReference>
<dbReference type="InterPro" id="IPR026412">
    <property type="entry name" value="rSAM_Cxxx_rpt"/>
</dbReference>
<dbReference type="PANTHER" id="PTHR43273:SF3">
    <property type="entry name" value="ANAEROBIC SULFATASE-MATURATING ENZYME HOMOLOG ASLB-RELATED"/>
    <property type="match status" value="1"/>
</dbReference>
<sequence>MITPKNGLYLTEADFEQWQDYFSKLIMTEEERDNILEGCSLNPDLKVKNITFVVTEKCNLACKYCYEVHKSNNVMTKETAKRAVDFLFDKKKVNGYYSEIVSPGVILEFIGGEPLLEIDLIDYIVEYFKFRAFEFNHPWALNYMISLTTNGILYDTEKVQRFLWRNPGKVSVGLTIDGNRELHDACRVFPDGSGSYDIVERAARKWIQNEARPQTKITLSPDNVRYLRPALENVWSLGIVGAFTNCCFEEGWTLEHARILYREMVGLADYLIDNELYGKVYTSLFNEAIGKPLTETRNWCGGNGQMLAIGTDGKCFPCIRFMEYSMSTPGRKEQSIGDIWRGLDRREENPWLRRLKEIDMISQSAQKCIDCQIAAGCSLCTGYNYDRFGDPNVRATFICDMQHARVAANVYYWNRLYRDLGLDQSFDDNVPGEFINLLQGR</sequence>
<dbReference type="EMBL" id="BFAV01000172">
    <property type="protein sequence ID" value="GBF35484.1"/>
    <property type="molecule type" value="Genomic_DNA"/>
</dbReference>
<dbReference type="Proteomes" id="UP000239549">
    <property type="component" value="Unassembled WGS sequence"/>
</dbReference>
<dbReference type="GO" id="GO:0016491">
    <property type="term" value="F:oxidoreductase activity"/>
    <property type="evidence" value="ECO:0007669"/>
    <property type="project" value="InterPro"/>
</dbReference>
<protein>
    <submittedName>
        <fullName evidence="7">Arylsulfatase regulator</fullName>
    </submittedName>
</protein>
<dbReference type="InterPro" id="IPR058240">
    <property type="entry name" value="rSAM_sf"/>
</dbReference>
<comment type="similarity">
    <text evidence="5">Belongs to the radical SAM superfamily. Anaerobic sulfatase-maturating enzyme family.</text>
</comment>
<dbReference type="OrthoDB" id="9808591at2"/>
<organism evidence="7 8">
    <name type="scientific">Desulfocucumis palustris</name>
    <dbReference type="NCBI Taxonomy" id="1898651"/>
    <lineage>
        <taxon>Bacteria</taxon>
        <taxon>Bacillati</taxon>
        <taxon>Bacillota</taxon>
        <taxon>Clostridia</taxon>
        <taxon>Eubacteriales</taxon>
        <taxon>Desulfocucumaceae</taxon>
        <taxon>Desulfocucumis</taxon>
    </lineage>
</organism>
<evidence type="ECO:0000256" key="3">
    <source>
        <dbReference type="ARBA" id="ARBA00023004"/>
    </source>
</evidence>
<dbReference type="NCBIfam" id="TIGR04115">
    <property type="entry name" value="rSAM_Cxxx_rpt"/>
    <property type="match status" value="1"/>
</dbReference>
<evidence type="ECO:0000313" key="8">
    <source>
        <dbReference type="Proteomes" id="UP000239549"/>
    </source>
</evidence>
<reference evidence="8" key="1">
    <citation type="submission" date="2018-02" db="EMBL/GenBank/DDBJ databases">
        <title>Genome sequence of Desulfocucumis palustris strain NAW-5.</title>
        <authorList>
            <person name="Watanabe M."/>
            <person name="Kojima H."/>
            <person name="Fukui M."/>
        </authorList>
    </citation>
    <scope>NUCLEOTIDE SEQUENCE [LARGE SCALE GENOMIC DNA]</scope>
    <source>
        <strain evidence="8">NAW-5</strain>
    </source>
</reference>
<dbReference type="RefSeq" id="WP_104373555.1">
    <property type="nucleotide sequence ID" value="NZ_BFAV01000172.1"/>
</dbReference>
<evidence type="ECO:0000256" key="1">
    <source>
        <dbReference type="ARBA" id="ARBA00022691"/>
    </source>
</evidence>
<keyword evidence="1" id="KW-0949">S-adenosyl-L-methionine</keyword>
<feature type="domain" description="Radical SAM core" evidence="6">
    <location>
        <begin position="53"/>
        <end position="202"/>
    </location>
</feature>
<keyword evidence="4" id="KW-0411">Iron-sulfur</keyword>
<evidence type="ECO:0000313" key="7">
    <source>
        <dbReference type="EMBL" id="GBF35484.1"/>
    </source>
</evidence>
<dbReference type="GO" id="GO:0046872">
    <property type="term" value="F:metal ion binding"/>
    <property type="evidence" value="ECO:0007669"/>
    <property type="project" value="UniProtKB-KW"/>
</dbReference>
<accession>A0A2L2XHL7</accession>
<dbReference type="CDD" id="cd01335">
    <property type="entry name" value="Radical_SAM"/>
    <property type="match status" value="1"/>
</dbReference>
<dbReference type="InterPro" id="IPR013785">
    <property type="entry name" value="Aldolase_TIM"/>
</dbReference>
<dbReference type="SUPFAM" id="SSF102114">
    <property type="entry name" value="Radical SAM enzymes"/>
    <property type="match status" value="1"/>
</dbReference>
<dbReference type="InterPro" id="IPR007197">
    <property type="entry name" value="rSAM"/>
</dbReference>
<evidence type="ECO:0000256" key="4">
    <source>
        <dbReference type="ARBA" id="ARBA00023014"/>
    </source>
</evidence>
<dbReference type="AlphaFoldDB" id="A0A2L2XHL7"/>
<evidence type="ECO:0000256" key="2">
    <source>
        <dbReference type="ARBA" id="ARBA00022723"/>
    </source>
</evidence>
<dbReference type="SFLD" id="SFLDG01067">
    <property type="entry name" value="SPASM/twitch_domain_containing"/>
    <property type="match status" value="1"/>
</dbReference>
<name>A0A2L2XHL7_9FIRM</name>